<reference evidence="2" key="1">
    <citation type="submission" date="2019-03" db="EMBL/GenBank/DDBJ databases">
        <title>Snf2 controls pulcherriminic acid biosynthesis and connects pigmentation and antifungal activity of the yeast Metschnikowia pulcherrima.</title>
        <authorList>
            <person name="Gore-Lloyd D."/>
            <person name="Sumann I."/>
            <person name="Brachmann A.O."/>
            <person name="Schneeberger K."/>
            <person name="Ortiz-Merino R.A."/>
            <person name="Moreno-Beltran M."/>
            <person name="Schlaefli M."/>
            <person name="Kirner P."/>
            <person name="Santos Kron A."/>
            <person name="Wolfe K.H."/>
            <person name="Piel J."/>
            <person name="Ahrens C.H."/>
            <person name="Henk D."/>
            <person name="Freimoser F.M."/>
        </authorList>
    </citation>
    <scope>NUCLEOTIDE SEQUENCE [LARGE SCALE GENOMIC DNA]</scope>
    <source>
        <strain evidence="2">APC 1.2</strain>
    </source>
</reference>
<dbReference type="Proteomes" id="UP000292447">
    <property type="component" value="Chromosome III"/>
</dbReference>
<dbReference type="STRING" id="2163413.A0A4P6XQU0"/>
<sequence length="619" mass="71173">MFRLLASNTGSLLRPVLLRNVRPTLKLSNASMDLEKSFQFRNNSGLAASVPPTAKADVFVPKADPVFPEKVDPRASRSKARRFEELLSNAVGETIKSRRNTQDQHLGTVRLLTDMFRDDAVRLQMSGDDVYKYTNLLNEAVYSNRFSRLNDSRNRDSDQYTNHTLANDIWLKNAILELADTLANGALQRLVTPQILRKLLFAMLQLQVNAEMIKFWEHGVNDPRHSAKYLKQSVLAVVLPLTYAEKRFSYDQVIKLYEVNTKGQPYVTHYLLAAIGKVAIQEGDYLRALDCLEQVLAYLESGSDKPANVHRTLAELHAAFIGECKDIKIARHFFSKTVENLLPYKVVLKAPHVQKLMDHCYEANEPFDTVVEFWKQALTNYARDNLAFNARYSIVNKALFLIFFKMYPELTEEAYMKLKEVILIYANIKPVDDFFLNNIVLNYTWGDKVVFEQLVQNYAVYNVTQTPILYRVILKKMGELKDLTNREILLQWEATLRFLDGAGYKYIPIADWASLREATILSPYSDSRAEFYLAVLHAYRNYHQDDKAVHRFVKHWMSKPQALQIARISNEHAPKFDSDVDVVAPDFVHLRENVDYDAVASNIVALSREHNDALSESFH</sequence>
<gene>
    <name evidence="1" type="ORF">METSCH_C02070</name>
</gene>
<accession>A0A4P6XQU0</accession>
<evidence type="ECO:0000313" key="1">
    <source>
        <dbReference type="EMBL" id="QBM88241.1"/>
    </source>
</evidence>
<keyword evidence="2" id="KW-1185">Reference proteome</keyword>
<dbReference type="AlphaFoldDB" id="A0A4P6XQU0"/>
<evidence type="ECO:0000313" key="2">
    <source>
        <dbReference type="Proteomes" id="UP000292447"/>
    </source>
</evidence>
<protein>
    <submittedName>
        <fullName evidence="1">Uncharacterized protein</fullName>
    </submittedName>
</protein>
<name>A0A4P6XQU0_9ASCO</name>
<proteinExistence type="predicted"/>
<organism evidence="1 2">
    <name type="scientific">Metschnikowia aff. pulcherrima</name>
    <dbReference type="NCBI Taxonomy" id="2163413"/>
    <lineage>
        <taxon>Eukaryota</taxon>
        <taxon>Fungi</taxon>
        <taxon>Dikarya</taxon>
        <taxon>Ascomycota</taxon>
        <taxon>Saccharomycotina</taxon>
        <taxon>Pichiomycetes</taxon>
        <taxon>Metschnikowiaceae</taxon>
        <taxon>Metschnikowia</taxon>
    </lineage>
</organism>
<dbReference type="EMBL" id="CP034458">
    <property type="protein sequence ID" value="QBM88241.1"/>
    <property type="molecule type" value="Genomic_DNA"/>
</dbReference>